<dbReference type="GO" id="GO:0043565">
    <property type="term" value="F:sequence-specific DNA binding"/>
    <property type="evidence" value="ECO:0007669"/>
    <property type="project" value="InterPro"/>
</dbReference>
<dbReference type="SUPFAM" id="SSF57716">
    <property type="entry name" value="Glucocorticoid receptor-like (DNA-binding domain)"/>
    <property type="match status" value="1"/>
</dbReference>
<dbReference type="OrthoDB" id="6500007at2759"/>
<keyword evidence="6" id="KW-0805">Transcription regulation</keyword>
<evidence type="ECO:0000259" key="14">
    <source>
        <dbReference type="PROSITE" id="PS50950"/>
    </source>
</evidence>
<evidence type="ECO:0000256" key="8">
    <source>
        <dbReference type="ARBA" id="ARBA00023125"/>
    </source>
</evidence>
<evidence type="ECO:0000313" key="16">
    <source>
        <dbReference type="Proteomes" id="UP000821853"/>
    </source>
</evidence>
<accession>A0A9J6HBR1</accession>
<evidence type="ECO:0000256" key="11">
    <source>
        <dbReference type="ARBA" id="ARBA00023306"/>
    </source>
</evidence>
<evidence type="ECO:0000256" key="7">
    <source>
        <dbReference type="ARBA" id="ARBA00023054"/>
    </source>
</evidence>
<dbReference type="InterPro" id="IPR006612">
    <property type="entry name" value="THAP_Znf"/>
</dbReference>
<dbReference type="GO" id="GO:0005654">
    <property type="term" value="C:nucleoplasm"/>
    <property type="evidence" value="ECO:0007669"/>
    <property type="project" value="UniProtKB-SubCell"/>
</dbReference>
<comment type="caution">
    <text evidence="15">The sequence shown here is derived from an EMBL/GenBank/DDBJ whole genome shotgun (WGS) entry which is preliminary data.</text>
</comment>
<keyword evidence="16" id="KW-1185">Reference proteome</keyword>
<dbReference type="Pfam" id="PF05485">
    <property type="entry name" value="THAP"/>
    <property type="match status" value="1"/>
</dbReference>
<evidence type="ECO:0000256" key="5">
    <source>
        <dbReference type="ARBA" id="ARBA00022833"/>
    </source>
</evidence>
<dbReference type="InterPro" id="IPR038441">
    <property type="entry name" value="THAP_Znf_sf"/>
</dbReference>
<keyword evidence="4 12" id="KW-0863">Zinc-finger</keyword>
<organism evidence="15 16">
    <name type="scientific">Haemaphysalis longicornis</name>
    <name type="common">Bush tick</name>
    <dbReference type="NCBI Taxonomy" id="44386"/>
    <lineage>
        <taxon>Eukaryota</taxon>
        <taxon>Metazoa</taxon>
        <taxon>Ecdysozoa</taxon>
        <taxon>Arthropoda</taxon>
        <taxon>Chelicerata</taxon>
        <taxon>Arachnida</taxon>
        <taxon>Acari</taxon>
        <taxon>Parasitiformes</taxon>
        <taxon>Ixodida</taxon>
        <taxon>Ixodoidea</taxon>
        <taxon>Ixodidae</taxon>
        <taxon>Haemaphysalinae</taxon>
        <taxon>Haemaphysalis</taxon>
    </lineage>
</organism>
<evidence type="ECO:0000256" key="9">
    <source>
        <dbReference type="ARBA" id="ARBA00023163"/>
    </source>
</evidence>
<dbReference type="GO" id="GO:0008270">
    <property type="term" value="F:zinc ion binding"/>
    <property type="evidence" value="ECO:0007669"/>
    <property type="project" value="UniProtKB-KW"/>
</dbReference>
<evidence type="ECO:0000256" key="10">
    <source>
        <dbReference type="ARBA" id="ARBA00023242"/>
    </source>
</evidence>
<dbReference type="Gene3D" id="6.20.210.20">
    <property type="entry name" value="THAP domain"/>
    <property type="match status" value="1"/>
</dbReference>
<evidence type="ECO:0000256" key="12">
    <source>
        <dbReference type="PROSITE-ProRule" id="PRU00309"/>
    </source>
</evidence>
<evidence type="ECO:0000256" key="3">
    <source>
        <dbReference type="ARBA" id="ARBA00022723"/>
    </source>
</evidence>
<dbReference type="EMBL" id="JABSTR010002683">
    <property type="protein sequence ID" value="KAH9384546.1"/>
    <property type="molecule type" value="Genomic_DNA"/>
</dbReference>
<name>A0A9J6HBR1_HAELO</name>
<comment type="similarity">
    <text evidence="2">Belongs to the THAP1 family.</text>
</comment>
<keyword evidence="9" id="KW-0804">Transcription</keyword>
<comment type="subcellular location">
    <subcellularLocation>
        <location evidence="1">Nucleus</location>
        <location evidence="1">Nucleoplasm</location>
    </subcellularLocation>
</comment>
<evidence type="ECO:0000313" key="15">
    <source>
        <dbReference type="EMBL" id="KAH9384546.1"/>
    </source>
</evidence>
<evidence type="ECO:0000256" key="6">
    <source>
        <dbReference type="ARBA" id="ARBA00023015"/>
    </source>
</evidence>
<reference evidence="15 16" key="1">
    <citation type="journal article" date="2020" name="Cell">
        <title>Large-Scale Comparative Analyses of Tick Genomes Elucidate Their Genetic Diversity and Vector Capacities.</title>
        <authorList>
            <consortium name="Tick Genome and Microbiome Consortium (TIGMIC)"/>
            <person name="Jia N."/>
            <person name="Wang J."/>
            <person name="Shi W."/>
            <person name="Du L."/>
            <person name="Sun Y."/>
            <person name="Zhan W."/>
            <person name="Jiang J.F."/>
            <person name="Wang Q."/>
            <person name="Zhang B."/>
            <person name="Ji P."/>
            <person name="Bell-Sakyi L."/>
            <person name="Cui X.M."/>
            <person name="Yuan T.T."/>
            <person name="Jiang B.G."/>
            <person name="Yang W.F."/>
            <person name="Lam T.T."/>
            <person name="Chang Q.C."/>
            <person name="Ding S.J."/>
            <person name="Wang X.J."/>
            <person name="Zhu J.G."/>
            <person name="Ruan X.D."/>
            <person name="Zhao L."/>
            <person name="Wei J.T."/>
            <person name="Ye R.Z."/>
            <person name="Que T.C."/>
            <person name="Du C.H."/>
            <person name="Zhou Y.H."/>
            <person name="Cheng J.X."/>
            <person name="Dai P.F."/>
            <person name="Guo W.B."/>
            <person name="Han X.H."/>
            <person name="Huang E.J."/>
            <person name="Li L.F."/>
            <person name="Wei W."/>
            <person name="Gao Y.C."/>
            <person name="Liu J.Z."/>
            <person name="Shao H.Z."/>
            <person name="Wang X."/>
            <person name="Wang C.C."/>
            <person name="Yang T.C."/>
            <person name="Huo Q.B."/>
            <person name="Li W."/>
            <person name="Chen H.Y."/>
            <person name="Chen S.E."/>
            <person name="Zhou L.G."/>
            <person name="Ni X.B."/>
            <person name="Tian J.H."/>
            <person name="Sheng Y."/>
            <person name="Liu T."/>
            <person name="Pan Y.S."/>
            <person name="Xia L.Y."/>
            <person name="Li J."/>
            <person name="Zhao F."/>
            <person name="Cao W.C."/>
        </authorList>
    </citation>
    <scope>NUCLEOTIDE SEQUENCE [LARGE SCALE GENOMIC DNA]</scope>
    <source>
        <strain evidence="15">HaeL-2018</strain>
    </source>
</reference>
<keyword evidence="11" id="KW-0131">Cell cycle</keyword>
<proteinExistence type="inferred from homology"/>
<keyword evidence="10" id="KW-0539">Nucleus</keyword>
<dbReference type="PROSITE" id="PS50950">
    <property type="entry name" value="ZF_THAP"/>
    <property type="match status" value="1"/>
</dbReference>
<evidence type="ECO:0000256" key="4">
    <source>
        <dbReference type="ARBA" id="ARBA00022771"/>
    </source>
</evidence>
<evidence type="ECO:0000256" key="13">
    <source>
        <dbReference type="SAM" id="MobiDB-lite"/>
    </source>
</evidence>
<evidence type="ECO:0000256" key="1">
    <source>
        <dbReference type="ARBA" id="ARBA00004642"/>
    </source>
</evidence>
<keyword evidence="8 12" id="KW-0238">DNA-binding</keyword>
<evidence type="ECO:0000256" key="2">
    <source>
        <dbReference type="ARBA" id="ARBA00006177"/>
    </source>
</evidence>
<dbReference type="AlphaFoldDB" id="A0A9J6HBR1"/>
<dbReference type="SMART" id="SM00980">
    <property type="entry name" value="THAP"/>
    <property type="match status" value="1"/>
</dbReference>
<gene>
    <name evidence="15" type="ORF">HPB48_026554</name>
</gene>
<dbReference type="VEuPathDB" id="VectorBase:HLOH_057618"/>
<protein>
    <recommendedName>
        <fullName evidence="14">THAP-type domain-containing protein</fullName>
    </recommendedName>
</protein>
<keyword evidence="3" id="KW-0479">Metal-binding</keyword>
<dbReference type="SMART" id="SM00692">
    <property type="entry name" value="DM3"/>
    <property type="match status" value="1"/>
</dbReference>
<feature type="domain" description="THAP-type" evidence="14">
    <location>
        <begin position="1"/>
        <end position="93"/>
    </location>
</feature>
<dbReference type="PANTHER" id="PTHR46600">
    <property type="entry name" value="THAP DOMAIN-CONTAINING"/>
    <property type="match status" value="1"/>
</dbReference>
<feature type="region of interest" description="Disordered" evidence="13">
    <location>
        <begin position="103"/>
        <end position="123"/>
    </location>
</feature>
<keyword evidence="7" id="KW-0175">Coiled coil</keyword>
<sequence>MLSCFPPGCTSGYRNDAANHHFFTPPRKATEFKQWEQMLHRKDRRLKQKFKVCEKHFEEQDIVKYFKHVVKGQEVLIPRGNWKLVPGALPRLFPGLPEHISKPRTTTCTRKSPKKRNEIGLEASAESASCSSGSYGEASLSLGDALGAEGLTTPPSTSATNSSGVCLNELVTVPLPSRD</sequence>
<dbReference type="Proteomes" id="UP000821853">
    <property type="component" value="Unassembled WGS sequence"/>
</dbReference>
<dbReference type="PANTHER" id="PTHR46600:SF1">
    <property type="entry name" value="THAP DOMAIN-CONTAINING PROTEIN 1"/>
    <property type="match status" value="1"/>
</dbReference>
<dbReference type="InterPro" id="IPR026516">
    <property type="entry name" value="THAP1/10"/>
</dbReference>
<keyword evidence="5" id="KW-0862">Zinc</keyword>